<proteinExistence type="predicted"/>
<comment type="caution">
    <text evidence="1">The sequence shown here is derived from an EMBL/GenBank/DDBJ whole genome shotgun (WGS) entry which is preliminary data.</text>
</comment>
<protein>
    <submittedName>
        <fullName evidence="1">Uncharacterized protein</fullName>
    </submittedName>
</protein>
<accession>A0ABW9F593</accession>
<sequence length="49" mass="5627">MKDGKVEDGYLISSHGYLNDHKDYETVFFASGLNIKKNFEILDMSLVDE</sequence>
<keyword evidence="2" id="KW-1185">Reference proteome</keyword>
<evidence type="ECO:0000313" key="1">
    <source>
        <dbReference type="EMBL" id="MFM1524617.1"/>
    </source>
</evidence>
<dbReference type="InterPro" id="IPR017850">
    <property type="entry name" value="Alkaline_phosphatase_core_sf"/>
</dbReference>
<organism evidence="1 2">
    <name type="scientific">Helcococcus bovis</name>
    <dbReference type="NCBI Taxonomy" id="3153252"/>
    <lineage>
        <taxon>Bacteria</taxon>
        <taxon>Bacillati</taxon>
        <taxon>Bacillota</taxon>
        <taxon>Tissierellia</taxon>
        <taxon>Tissierellales</taxon>
        <taxon>Peptoniphilaceae</taxon>
        <taxon>Helcococcus</taxon>
    </lineage>
</organism>
<evidence type="ECO:0000313" key="2">
    <source>
        <dbReference type="Proteomes" id="UP001629536"/>
    </source>
</evidence>
<dbReference type="RefSeq" id="WP_408126368.1">
    <property type="nucleotide sequence ID" value="NZ_JBFNFH010000004.1"/>
</dbReference>
<reference evidence="1 2" key="1">
    <citation type="journal article" date="2024" name="Front. Microbiol.">
        <title>Pangenomic and biochemical analyses of Helcococcus ovis reveal widespread tetracycline resistance and a novel bacterial species, Helcococcus bovis.</title>
        <authorList>
            <person name="Cunha F."/>
            <person name="Zhai Y."/>
            <person name="Casaro S."/>
            <person name="Jones K.L."/>
            <person name="Hernandez M."/>
            <person name="Bisinotto R.S."/>
            <person name="Kariyawasam S."/>
            <person name="Brown M.B."/>
            <person name="Phillips A."/>
            <person name="Jeong K.C."/>
            <person name="Galvao K.N."/>
        </authorList>
    </citation>
    <scope>NUCLEOTIDE SEQUENCE [LARGE SCALE GENOMIC DNA]</scope>
    <source>
        <strain evidence="1 2">KG197</strain>
    </source>
</reference>
<dbReference type="Proteomes" id="UP001629536">
    <property type="component" value="Unassembled WGS sequence"/>
</dbReference>
<gene>
    <name evidence="1" type="ORF">ABGF40_02915</name>
</gene>
<dbReference type="Gene3D" id="3.40.720.10">
    <property type="entry name" value="Alkaline Phosphatase, subunit A"/>
    <property type="match status" value="1"/>
</dbReference>
<dbReference type="EMBL" id="JBFNFH010000004">
    <property type="protein sequence ID" value="MFM1524617.1"/>
    <property type="molecule type" value="Genomic_DNA"/>
</dbReference>
<name>A0ABW9F593_9FIRM</name>